<name>A0AB34HNH1_ESCRO</name>
<reference evidence="2 3" key="1">
    <citation type="submission" date="2022-11" db="EMBL/GenBank/DDBJ databases">
        <title>Whole genome sequence of Eschrichtius robustus ER-17-0199.</title>
        <authorList>
            <person name="Bruniche-Olsen A."/>
            <person name="Black A.N."/>
            <person name="Fields C.J."/>
            <person name="Walden K."/>
            <person name="Dewoody J.A."/>
        </authorList>
    </citation>
    <scope>NUCLEOTIDE SEQUENCE [LARGE SCALE GENOMIC DNA]</scope>
    <source>
        <strain evidence="2">ER-17-0199</strain>
        <tissue evidence="2">Blubber</tissue>
    </source>
</reference>
<gene>
    <name evidence="2" type="ORF">J1605_019179</name>
</gene>
<dbReference type="AlphaFoldDB" id="A0AB34HNH1"/>
<evidence type="ECO:0000313" key="3">
    <source>
        <dbReference type="Proteomes" id="UP001159641"/>
    </source>
</evidence>
<evidence type="ECO:0000313" key="2">
    <source>
        <dbReference type="EMBL" id="KAJ8793758.1"/>
    </source>
</evidence>
<proteinExistence type="predicted"/>
<dbReference type="Proteomes" id="UP001159641">
    <property type="component" value="Unassembled WGS sequence"/>
</dbReference>
<keyword evidence="3" id="KW-1185">Reference proteome</keyword>
<dbReference type="EMBL" id="JAIQCJ010000943">
    <property type="protein sequence ID" value="KAJ8793758.1"/>
    <property type="molecule type" value="Genomic_DNA"/>
</dbReference>
<sequence>MYLAVVVSIENPMSSTNLNKLNSEGKRRFKEPEIDTMKKTEDLHY</sequence>
<comment type="caution">
    <text evidence="2">The sequence shown here is derived from an EMBL/GenBank/DDBJ whole genome shotgun (WGS) entry which is preliminary data.</text>
</comment>
<organism evidence="2 3">
    <name type="scientific">Eschrichtius robustus</name>
    <name type="common">California gray whale</name>
    <name type="synonym">Eschrichtius gibbosus</name>
    <dbReference type="NCBI Taxonomy" id="9764"/>
    <lineage>
        <taxon>Eukaryota</taxon>
        <taxon>Metazoa</taxon>
        <taxon>Chordata</taxon>
        <taxon>Craniata</taxon>
        <taxon>Vertebrata</taxon>
        <taxon>Euteleostomi</taxon>
        <taxon>Mammalia</taxon>
        <taxon>Eutheria</taxon>
        <taxon>Laurasiatheria</taxon>
        <taxon>Artiodactyla</taxon>
        <taxon>Whippomorpha</taxon>
        <taxon>Cetacea</taxon>
        <taxon>Mysticeti</taxon>
        <taxon>Eschrichtiidae</taxon>
        <taxon>Eschrichtius</taxon>
    </lineage>
</organism>
<evidence type="ECO:0000256" key="1">
    <source>
        <dbReference type="SAM" id="MobiDB-lite"/>
    </source>
</evidence>
<protein>
    <submittedName>
        <fullName evidence="2">Uncharacterized protein</fullName>
    </submittedName>
</protein>
<feature type="compositionally biased region" description="Basic and acidic residues" evidence="1">
    <location>
        <begin position="23"/>
        <end position="45"/>
    </location>
</feature>
<feature type="region of interest" description="Disordered" evidence="1">
    <location>
        <begin position="18"/>
        <end position="45"/>
    </location>
</feature>
<accession>A0AB34HNH1</accession>